<dbReference type="AlphaFoldDB" id="A0A8B7Y4P0"/>
<dbReference type="KEGG" id="aplc:110977448"/>
<dbReference type="InterPro" id="IPR029071">
    <property type="entry name" value="Ubiquitin-like_domsf"/>
</dbReference>
<dbReference type="SMART" id="SM00466">
    <property type="entry name" value="SRA"/>
    <property type="match status" value="1"/>
</dbReference>
<evidence type="ECO:0000256" key="7">
    <source>
        <dbReference type="ARBA" id="ARBA00022786"/>
    </source>
</evidence>
<dbReference type="UniPathway" id="UPA00143"/>
<dbReference type="EC" id="2.3.2.27" evidence="3"/>
<evidence type="ECO:0000259" key="18">
    <source>
        <dbReference type="PROSITE" id="PS51015"/>
    </source>
</evidence>
<dbReference type="SUPFAM" id="SSF57903">
    <property type="entry name" value="FYVE/PHD zinc finger"/>
    <property type="match status" value="1"/>
</dbReference>
<dbReference type="InterPro" id="IPR045134">
    <property type="entry name" value="UHRF1/2-like"/>
</dbReference>
<dbReference type="Gene3D" id="3.10.20.90">
    <property type="entry name" value="Phosphatidylinositol 3-kinase Catalytic Subunit, Chain A, domain 1"/>
    <property type="match status" value="1"/>
</dbReference>
<feature type="compositionally biased region" description="Polar residues" evidence="14">
    <location>
        <begin position="251"/>
        <end position="263"/>
    </location>
</feature>
<dbReference type="FunFam" id="3.30.40.10:FF:000066">
    <property type="entry name" value="E3 ubiquitin-protein ligase UHRF2 isoform X1"/>
    <property type="match status" value="1"/>
</dbReference>
<dbReference type="GO" id="GO:0016567">
    <property type="term" value="P:protein ubiquitination"/>
    <property type="evidence" value="ECO:0007669"/>
    <property type="project" value="UniProtKB-UniPathway"/>
</dbReference>
<dbReference type="CDD" id="cd15525">
    <property type="entry name" value="PHD_UHRF1_2"/>
    <property type="match status" value="1"/>
</dbReference>
<dbReference type="InterPro" id="IPR017907">
    <property type="entry name" value="Znf_RING_CS"/>
</dbReference>
<dbReference type="InterPro" id="IPR036987">
    <property type="entry name" value="SRA-YDG_sf"/>
</dbReference>
<feature type="compositionally biased region" description="Polar residues" evidence="14">
    <location>
        <begin position="228"/>
        <end position="243"/>
    </location>
</feature>
<keyword evidence="4" id="KW-0808">Transferase</keyword>
<feature type="region of interest" description="Disordered" evidence="14">
    <location>
        <begin position="86"/>
        <end position="133"/>
    </location>
</feature>
<organism evidence="19 20">
    <name type="scientific">Acanthaster planci</name>
    <name type="common">Crown-of-thorns starfish</name>
    <dbReference type="NCBI Taxonomy" id="133434"/>
    <lineage>
        <taxon>Eukaryota</taxon>
        <taxon>Metazoa</taxon>
        <taxon>Echinodermata</taxon>
        <taxon>Eleutherozoa</taxon>
        <taxon>Asterozoa</taxon>
        <taxon>Asteroidea</taxon>
        <taxon>Valvatacea</taxon>
        <taxon>Valvatida</taxon>
        <taxon>Acanthasteridae</taxon>
        <taxon>Acanthaster</taxon>
    </lineage>
</organism>
<dbReference type="Gene3D" id="3.30.40.10">
    <property type="entry name" value="Zinc/RING finger domain, C3HC4 (zinc finger)"/>
    <property type="match status" value="1"/>
</dbReference>
<dbReference type="SMART" id="SM00184">
    <property type="entry name" value="RING"/>
    <property type="match status" value="2"/>
</dbReference>
<evidence type="ECO:0000256" key="13">
    <source>
        <dbReference type="PROSITE-ProRule" id="PRU00358"/>
    </source>
</evidence>
<name>A0A8B7Y4P0_ACAPL</name>
<dbReference type="SMART" id="SM00249">
    <property type="entry name" value="PHD"/>
    <property type="match status" value="1"/>
</dbReference>
<evidence type="ECO:0000259" key="17">
    <source>
        <dbReference type="PROSITE" id="PS50089"/>
    </source>
</evidence>
<feature type="domain" description="Ubiquitin-like" evidence="16">
    <location>
        <begin position="1"/>
        <end position="78"/>
    </location>
</feature>
<dbReference type="Pfam" id="PF00628">
    <property type="entry name" value="PHD"/>
    <property type="match status" value="1"/>
</dbReference>
<evidence type="ECO:0000256" key="9">
    <source>
        <dbReference type="ARBA" id="ARBA00023125"/>
    </source>
</evidence>
<dbReference type="Gene3D" id="2.30.280.10">
    <property type="entry name" value="SRA-YDG"/>
    <property type="match status" value="1"/>
</dbReference>
<evidence type="ECO:0000313" key="19">
    <source>
        <dbReference type="Proteomes" id="UP000694845"/>
    </source>
</evidence>
<dbReference type="InterPro" id="IPR003105">
    <property type="entry name" value="SRA_YDG"/>
</dbReference>
<feature type="region of interest" description="Disordered" evidence="14">
    <location>
        <begin position="197"/>
        <end position="275"/>
    </location>
</feature>
<keyword evidence="10 13" id="KW-0539">Nucleus</keyword>
<evidence type="ECO:0000256" key="12">
    <source>
        <dbReference type="PROSITE-ProRule" id="PRU00175"/>
    </source>
</evidence>
<proteinExistence type="predicted"/>
<feature type="compositionally biased region" description="Basic residues" evidence="14">
    <location>
        <begin position="746"/>
        <end position="759"/>
    </location>
</feature>
<keyword evidence="8" id="KW-0862">Zinc</keyword>
<dbReference type="GO" id="GO:0061630">
    <property type="term" value="F:ubiquitin protein ligase activity"/>
    <property type="evidence" value="ECO:0007669"/>
    <property type="project" value="UniProtKB-EC"/>
</dbReference>
<evidence type="ECO:0000256" key="11">
    <source>
        <dbReference type="ARBA" id="ARBA00023306"/>
    </source>
</evidence>
<dbReference type="SUPFAM" id="SSF88697">
    <property type="entry name" value="PUA domain-like"/>
    <property type="match status" value="1"/>
</dbReference>
<keyword evidence="5" id="KW-0479">Metal-binding</keyword>
<dbReference type="GO" id="GO:0008270">
    <property type="term" value="F:zinc ion binding"/>
    <property type="evidence" value="ECO:0007669"/>
    <property type="project" value="UniProtKB-KW"/>
</dbReference>
<dbReference type="InterPro" id="IPR001841">
    <property type="entry name" value="Znf_RING"/>
</dbReference>
<dbReference type="Pfam" id="PF02182">
    <property type="entry name" value="SAD_SRA"/>
    <property type="match status" value="1"/>
</dbReference>
<evidence type="ECO:0000256" key="5">
    <source>
        <dbReference type="ARBA" id="ARBA00022723"/>
    </source>
</evidence>
<dbReference type="FunFam" id="2.30.280.10:FF:000001">
    <property type="entry name" value="E3 ubiquitin-protein ligase UHRF1 isoform 1"/>
    <property type="match status" value="1"/>
</dbReference>
<dbReference type="RefSeq" id="XP_022087295.1">
    <property type="nucleotide sequence ID" value="XM_022231603.1"/>
</dbReference>
<dbReference type="InterPro" id="IPR021991">
    <property type="entry name" value="TTD_dom"/>
</dbReference>
<evidence type="ECO:0000256" key="1">
    <source>
        <dbReference type="ARBA" id="ARBA00000900"/>
    </source>
</evidence>
<dbReference type="PROSITE" id="PS51015">
    <property type="entry name" value="YDG"/>
    <property type="match status" value="1"/>
</dbReference>
<evidence type="ECO:0000259" key="16">
    <source>
        <dbReference type="PROSITE" id="PS50053"/>
    </source>
</evidence>
<dbReference type="InterPro" id="IPR013083">
    <property type="entry name" value="Znf_RING/FYVE/PHD"/>
</dbReference>
<keyword evidence="6 12" id="KW-0863">Zinc-finger</keyword>
<dbReference type="Gene3D" id="2.30.30.1150">
    <property type="match status" value="1"/>
</dbReference>
<reference evidence="20" key="1">
    <citation type="submission" date="2025-08" db="UniProtKB">
        <authorList>
            <consortium name="RefSeq"/>
        </authorList>
    </citation>
    <scope>IDENTIFICATION</scope>
</reference>
<dbReference type="Gene3D" id="2.30.30.140">
    <property type="match status" value="1"/>
</dbReference>
<keyword evidence="7" id="KW-0833">Ubl conjugation pathway</keyword>
<dbReference type="PROSITE" id="PS00518">
    <property type="entry name" value="ZF_RING_1"/>
    <property type="match status" value="1"/>
</dbReference>
<keyword evidence="9" id="KW-0238">DNA-binding</keyword>
<feature type="compositionally biased region" description="Basic and acidic residues" evidence="14">
    <location>
        <begin position="727"/>
        <end position="737"/>
    </location>
</feature>
<evidence type="ECO:0000259" key="15">
    <source>
        <dbReference type="PROSITE" id="PS50016"/>
    </source>
</evidence>
<sequence>MWIQVRSFDGKKSIRVDGLSKLTKIEDLRPKLVAPFDAPCERQRLFYRGKQLEDGQTLFDYSVGLNDIIQIMIKAQPAALPATTSDYEAASHSKPDSGFVSENSDSEHSTSGSNSSDAVHEIEDKPSTSTRQFGSTYQVGDLIDALDLSIGAWFEADIIKITPASSTDEGQLNSVNCGEGVAKDIAVDANHNIRDISATNSDAEKTAKDADGRLQSFQESETGELVNGNGSRNSVATDAQDSNSDGRHTDPSTPVSKDSALQQDESKTVGKEQTSTETGCDGFIYHVKFEGYEDQGVLELPSKYLRPRARTMISFDDVRIQDVVMVNYNPDEPKERGFWYDVEVTSKKTTRTYKELIGNVRLGIEADVLKDCRIRLTDEIFKIEKPGEVTCDPALLNGENSPMKRSNKAECAYCKDNPRRKCKHCACHVCGGKDDPDRQLMCDECDMAYHLGCLDPPLTEIPDVEEWYCPLCKNDASQVVMAGEKLKHSKKKAKMASAVNDCKRDWGKGMACQGRTKVCTIVPPNHFGEIPGIHVGQSWKFRVQVSEAGVHRPHVAGIHGREDEGAYSIVLAGGYEDDEDRGFEFLYTGSGGRDLSGNKRTAEQSMDQKLTKMNMALARNCNATLDTKNGNEAKDWRAGKPVRVVRNSKGRKHSKYAPEEGNRYDGLYKVVKFWPEKGRSGFLVWRYLLRRDDPQPMPWSKEGIKRIKELALKMEYPEGYLEAMAAKEKEANGGKESEDSEEDGGKKKRQSKGKGRKRKRDESGDDMPASSPKKTKVVIPPEIKKLIKEDGVNKKVWDEIAQEIKTGKTFLSAVEEAFTCICCQEVAYQPVTMPCQHNICKSCLQRSFKASVYQCPYCRYDLGKGYSMSYNKQLQTILKELFPGYEAGR</sequence>
<dbReference type="CTD" id="29128"/>
<evidence type="ECO:0000256" key="14">
    <source>
        <dbReference type="SAM" id="MobiDB-lite"/>
    </source>
</evidence>
<keyword evidence="11" id="KW-0131">Cell cycle</keyword>
<evidence type="ECO:0000313" key="20">
    <source>
        <dbReference type="RefSeq" id="XP_022087295.1"/>
    </source>
</evidence>
<dbReference type="Pfam" id="PF12148">
    <property type="entry name" value="TTD"/>
    <property type="match status" value="1"/>
</dbReference>
<dbReference type="PROSITE" id="PS50016">
    <property type="entry name" value="ZF_PHD_2"/>
    <property type="match status" value="1"/>
</dbReference>
<dbReference type="GO" id="GO:0044027">
    <property type="term" value="P:negative regulation of gene expression via chromosomal CpG island methylation"/>
    <property type="evidence" value="ECO:0007669"/>
    <property type="project" value="TreeGrafter"/>
</dbReference>
<feature type="domain" description="RING-type" evidence="17">
    <location>
        <begin position="820"/>
        <end position="859"/>
    </location>
</feature>
<dbReference type="Pfam" id="PF13920">
    <property type="entry name" value="zf-C3HC4_3"/>
    <property type="match status" value="1"/>
</dbReference>
<evidence type="ECO:0000256" key="8">
    <source>
        <dbReference type="ARBA" id="ARBA00022833"/>
    </source>
</evidence>
<dbReference type="PROSITE" id="PS50089">
    <property type="entry name" value="ZF_RING_2"/>
    <property type="match status" value="1"/>
</dbReference>
<dbReference type="SUPFAM" id="SSF54236">
    <property type="entry name" value="Ubiquitin-like"/>
    <property type="match status" value="1"/>
</dbReference>
<dbReference type="OrthoDB" id="2270193at2759"/>
<comment type="pathway">
    <text evidence="2">Protein modification; protein ubiquitination.</text>
</comment>
<dbReference type="InterPro" id="IPR001965">
    <property type="entry name" value="Znf_PHD"/>
</dbReference>
<feature type="region of interest" description="Disordered" evidence="14">
    <location>
        <begin position="727"/>
        <end position="775"/>
    </location>
</feature>
<keyword evidence="19" id="KW-1185">Reference proteome</keyword>
<feature type="domain" description="YDG" evidence="18">
    <location>
        <begin position="528"/>
        <end position="691"/>
    </location>
</feature>
<gene>
    <name evidence="20" type="primary">LOC110977448</name>
</gene>
<protein>
    <recommendedName>
        <fullName evidence="3">RING-type E3 ubiquitin transferase</fullName>
        <ecNumber evidence="3">2.3.2.27</ecNumber>
    </recommendedName>
</protein>
<evidence type="ECO:0000256" key="3">
    <source>
        <dbReference type="ARBA" id="ARBA00012483"/>
    </source>
</evidence>
<dbReference type="InterPro" id="IPR011011">
    <property type="entry name" value="Znf_FYVE_PHD"/>
</dbReference>
<dbReference type="Pfam" id="PF00240">
    <property type="entry name" value="ubiquitin"/>
    <property type="match status" value="1"/>
</dbReference>
<dbReference type="PANTHER" id="PTHR14140">
    <property type="entry name" value="E3 UBIQUITIN-PROTEIN LIGASE UHRF-RELATED"/>
    <property type="match status" value="1"/>
</dbReference>
<comment type="catalytic activity">
    <reaction evidence="1">
        <text>S-ubiquitinyl-[E2 ubiquitin-conjugating enzyme]-L-cysteine + [acceptor protein]-L-lysine = [E2 ubiquitin-conjugating enzyme]-L-cysteine + N(6)-ubiquitinyl-[acceptor protein]-L-lysine.</text>
        <dbReference type="EC" id="2.3.2.27"/>
    </reaction>
</comment>
<dbReference type="PANTHER" id="PTHR14140:SF45">
    <property type="entry name" value="RING-TYPE E3 UBIQUITIN TRANSFERASE"/>
    <property type="match status" value="1"/>
</dbReference>
<dbReference type="CDD" id="cd01797">
    <property type="entry name" value="Ubl_UHRF"/>
    <property type="match status" value="1"/>
</dbReference>
<evidence type="ECO:0000256" key="2">
    <source>
        <dbReference type="ARBA" id="ARBA00004906"/>
    </source>
</evidence>
<evidence type="ECO:0000256" key="4">
    <source>
        <dbReference type="ARBA" id="ARBA00022679"/>
    </source>
</evidence>
<dbReference type="InterPro" id="IPR000626">
    <property type="entry name" value="Ubiquitin-like_dom"/>
</dbReference>
<dbReference type="SMART" id="SM00213">
    <property type="entry name" value="UBQ"/>
    <property type="match status" value="1"/>
</dbReference>
<dbReference type="OMA" id="CQHNICK"/>
<dbReference type="InterPro" id="IPR019787">
    <property type="entry name" value="Znf_PHD-finger"/>
</dbReference>
<evidence type="ECO:0000256" key="6">
    <source>
        <dbReference type="ARBA" id="ARBA00022771"/>
    </source>
</evidence>
<dbReference type="CDD" id="cd20388">
    <property type="entry name" value="Tudor_UHRF_rpt2"/>
    <property type="match status" value="1"/>
</dbReference>
<dbReference type="InterPro" id="IPR015947">
    <property type="entry name" value="PUA-like_sf"/>
</dbReference>
<dbReference type="GeneID" id="110977448"/>
<evidence type="ECO:0000256" key="10">
    <source>
        <dbReference type="ARBA" id="ARBA00023242"/>
    </source>
</evidence>
<feature type="compositionally biased region" description="Basic and acidic residues" evidence="14">
    <location>
        <begin position="202"/>
        <end position="212"/>
    </location>
</feature>
<accession>A0A8B7Y4P0</accession>
<dbReference type="GO" id="GO:0003677">
    <property type="term" value="F:DNA binding"/>
    <property type="evidence" value="ECO:0007669"/>
    <property type="project" value="UniProtKB-KW"/>
</dbReference>
<dbReference type="SUPFAM" id="SSF57850">
    <property type="entry name" value="RING/U-box"/>
    <property type="match status" value="1"/>
</dbReference>
<dbReference type="Proteomes" id="UP000694845">
    <property type="component" value="Unplaced"/>
</dbReference>
<comment type="subcellular location">
    <subcellularLocation>
        <location evidence="13">Nucleus</location>
    </subcellularLocation>
</comment>
<feature type="domain" description="PHD-type" evidence="15">
    <location>
        <begin position="424"/>
        <end position="475"/>
    </location>
</feature>
<dbReference type="GO" id="GO:0005634">
    <property type="term" value="C:nucleus"/>
    <property type="evidence" value="ECO:0007669"/>
    <property type="project" value="UniProtKB-SubCell"/>
</dbReference>
<dbReference type="PROSITE" id="PS50053">
    <property type="entry name" value="UBIQUITIN_2"/>
    <property type="match status" value="1"/>
</dbReference>